<evidence type="ECO:0000256" key="1">
    <source>
        <dbReference type="ARBA" id="ARBA00000026"/>
    </source>
</evidence>
<feature type="domain" description="Phthiocerol/phthiodiolone dimycocerosyl transferase C-terminal" evidence="12">
    <location>
        <begin position="205"/>
        <end position="369"/>
    </location>
</feature>
<comment type="catalytic activity">
    <reaction evidence="2">
        <text>2 a mycocerosyl-[mycocerosic acid synthase] + a phenolphthiocerol = a dimycocerosyl phenolphthiocerol + 2 holo-[mycocerosic acid synthase].</text>
        <dbReference type="EC" id="2.3.1.282"/>
    </reaction>
</comment>
<evidence type="ECO:0000256" key="3">
    <source>
        <dbReference type="ARBA" id="ARBA00001907"/>
    </source>
</evidence>
<dbReference type="SUPFAM" id="SSF52777">
    <property type="entry name" value="CoA-dependent acyltransferases"/>
    <property type="match status" value="2"/>
</dbReference>
<dbReference type="Proteomes" id="UP000582231">
    <property type="component" value="Unassembled WGS sequence"/>
</dbReference>
<evidence type="ECO:0000313" key="13">
    <source>
        <dbReference type="EMBL" id="NYD31543.1"/>
    </source>
</evidence>
<organism evidence="13 14">
    <name type="scientific">Nocardioides kongjuensis</name>
    <dbReference type="NCBI Taxonomy" id="349522"/>
    <lineage>
        <taxon>Bacteria</taxon>
        <taxon>Bacillati</taxon>
        <taxon>Actinomycetota</taxon>
        <taxon>Actinomycetes</taxon>
        <taxon>Propionibacteriales</taxon>
        <taxon>Nocardioidaceae</taxon>
        <taxon>Nocardioides</taxon>
    </lineage>
</organism>
<comment type="catalytic activity">
    <reaction evidence="3">
        <text>2 a mycocerosyl-[mycocerosic acid synthase] + a phthiodiolone = a dimycocerosyl phthiodiolone + 2 holo-[mycocerosic acid synthase].</text>
        <dbReference type="EC" id="2.3.1.282"/>
    </reaction>
</comment>
<dbReference type="AlphaFoldDB" id="A0A852R9F1"/>
<evidence type="ECO:0000259" key="12">
    <source>
        <dbReference type="Pfam" id="PF16911"/>
    </source>
</evidence>
<evidence type="ECO:0000256" key="8">
    <source>
        <dbReference type="ARBA" id="ARBA00023315"/>
    </source>
</evidence>
<sequence>MGAHRPMTVAEKYYTFLDQAWPSTAMISADLDRCFDPEEVRRVWQEFRARRVLARSAATEDLTIADVGLDQDVFRSDVLPSTEWDRAFEEEGDTPCDLGVPLRCHYLASPDEGRSRVIFNGHHAVIDGRIGITELQWFVRLLDGQDVPEQQLLSEPAASATPHAWQESRTAMIDLLRELKARNSSYGTPQPVQWPDSSVPRRSWMRHVEVGPETSARVVAEGRAHGANPFANVVSALLASAARVLCGGDATLQLAAPADLGTPPSDPNQAPAMAIAVLAHPFEVALDDRWTLAGQVKAAVVEALARGEGDLFFHLARLENVTDLATGRDRVAAALSAGPPSVVVSNMGIVDPGSDPEWLRSLHGQLVAAPNQVVFLALTSYKGRLVHTFATDDNRLAPDQREALLEEYFALIGVDEATIRD</sequence>
<protein>
    <recommendedName>
        <fullName evidence="6">Phthiocerol/phthiodiolone dimycocerosyl transferase</fullName>
        <ecNumber evidence="5">2.3.1.282</ecNumber>
    </recommendedName>
    <alternativeName>
        <fullName evidence="11">Acyltransferase PapA5</fullName>
    </alternativeName>
    <alternativeName>
        <fullName evidence="9">Phthiocerol/phthiodiolone O-acyltransferase</fullName>
    </alternativeName>
    <alternativeName>
        <fullName evidence="10">Polyketide synthase-associated protein A5</fullName>
    </alternativeName>
</protein>
<comment type="similarity">
    <text evidence="4">Belongs to the acyltransferase PapA5 family.</text>
</comment>
<keyword evidence="8" id="KW-0012">Acyltransferase</keyword>
<evidence type="ECO:0000256" key="2">
    <source>
        <dbReference type="ARBA" id="ARBA00000625"/>
    </source>
</evidence>
<dbReference type="InterPro" id="IPR031641">
    <property type="entry name" value="PapA_C"/>
</dbReference>
<name>A0A852R9F1_9ACTN</name>
<evidence type="ECO:0000256" key="7">
    <source>
        <dbReference type="ARBA" id="ARBA00022679"/>
    </source>
</evidence>
<dbReference type="Pfam" id="PF16911">
    <property type="entry name" value="PapA_C"/>
    <property type="match status" value="1"/>
</dbReference>
<evidence type="ECO:0000313" key="14">
    <source>
        <dbReference type="Proteomes" id="UP000582231"/>
    </source>
</evidence>
<dbReference type="Gene3D" id="3.30.559.10">
    <property type="entry name" value="Chloramphenicol acetyltransferase-like domain"/>
    <property type="match status" value="1"/>
</dbReference>
<reference evidence="13 14" key="1">
    <citation type="submission" date="2020-07" db="EMBL/GenBank/DDBJ databases">
        <title>Sequencing the genomes of 1000 actinobacteria strains.</title>
        <authorList>
            <person name="Klenk H.-P."/>
        </authorList>
    </citation>
    <scope>NUCLEOTIDE SEQUENCE [LARGE SCALE GENOMIC DNA]</scope>
    <source>
        <strain evidence="13 14">DSM 19082</strain>
    </source>
</reference>
<proteinExistence type="inferred from homology"/>
<keyword evidence="14" id="KW-1185">Reference proteome</keyword>
<evidence type="ECO:0000256" key="9">
    <source>
        <dbReference type="ARBA" id="ARBA00030465"/>
    </source>
</evidence>
<evidence type="ECO:0000256" key="5">
    <source>
        <dbReference type="ARBA" id="ARBA00012866"/>
    </source>
</evidence>
<dbReference type="GO" id="GO:0016746">
    <property type="term" value="F:acyltransferase activity"/>
    <property type="evidence" value="ECO:0007669"/>
    <property type="project" value="UniProtKB-KW"/>
</dbReference>
<keyword evidence="7" id="KW-0808">Transferase</keyword>
<dbReference type="Gene3D" id="3.30.559.30">
    <property type="entry name" value="Nonribosomal peptide synthetase, condensation domain"/>
    <property type="match status" value="1"/>
</dbReference>
<comment type="caution">
    <text evidence="13">The sequence shown here is derived from an EMBL/GenBank/DDBJ whole genome shotgun (WGS) entry which is preliminary data.</text>
</comment>
<evidence type="ECO:0000256" key="6">
    <source>
        <dbReference type="ARBA" id="ARBA00013449"/>
    </source>
</evidence>
<gene>
    <name evidence="13" type="ORF">BJ958_003089</name>
</gene>
<evidence type="ECO:0000256" key="4">
    <source>
        <dbReference type="ARBA" id="ARBA00006558"/>
    </source>
</evidence>
<dbReference type="EC" id="2.3.1.282" evidence="5"/>
<evidence type="ECO:0000256" key="11">
    <source>
        <dbReference type="ARBA" id="ARBA00033407"/>
    </source>
</evidence>
<evidence type="ECO:0000256" key="10">
    <source>
        <dbReference type="ARBA" id="ARBA00032317"/>
    </source>
</evidence>
<accession>A0A852R9F1</accession>
<dbReference type="EMBL" id="JACCBF010000001">
    <property type="protein sequence ID" value="NYD31543.1"/>
    <property type="molecule type" value="Genomic_DNA"/>
</dbReference>
<dbReference type="RefSeq" id="WP_179727835.1">
    <property type="nucleotide sequence ID" value="NZ_BAABEF010000001.1"/>
</dbReference>
<dbReference type="InterPro" id="IPR023213">
    <property type="entry name" value="CAT-like_dom_sf"/>
</dbReference>
<comment type="catalytic activity">
    <reaction evidence="1">
        <text>2 a mycocerosyl-[mycocerosic acid synthase] + a phthiocerol = a dimycocerosyl phthiocerol + 2 holo-[mycocerosic acid synthase].</text>
        <dbReference type="EC" id="2.3.1.282"/>
    </reaction>
</comment>